<dbReference type="InterPro" id="IPR036390">
    <property type="entry name" value="WH_DNA-bd_sf"/>
</dbReference>
<dbReference type="AlphaFoldDB" id="A0A7C3BZL7"/>
<dbReference type="GO" id="GO:0003677">
    <property type="term" value="F:DNA binding"/>
    <property type="evidence" value="ECO:0007669"/>
    <property type="project" value="UniProtKB-KW"/>
</dbReference>
<proteinExistence type="predicted"/>
<accession>A0A7C3BZL7</accession>
<keyword evidence="3" id="KW-0804">Transcription</keyword>
<dbReference type="CDD" id="cd00090">
    <property type="entry name" value="HTH_ARSR"/>
    <property type="match status" value="1"/>
</dbReference>
<dbReference type="PRINTS" id="PR00778">
    <property type="entry name" value="HTHARSR"/>
</dbReference>
<dbReference type="Pfam" id="PF01022">
    <property type="entry name" value="HTH_5"/>
    <property type="match status" value="1"/>
</dbReference>
<dbReference type="PANTHER" id="PTHR43132">
    <property type="entry name" value="ARSENICAL RESISTANCE OPERON REPRESSOR ARSR-RELATED"/>
    <property type="match status" value="1"/>
</dbReference>
<sequence>MNTLVQTAKILSDINRVKIIALMHREKELCVCEICDTLQLSQPLVSRHLKQMREADIVQTQQSGKWIIYSLRENATINCFLATIKEEIVQLPQIISCATR</sequence>
<evidence type="ECO:0000256" key="1">
    <source>
        <dbReference type="ARBA" id="ARBA00023015"/>
    </source>
</evidence>
<name>A0A7C3BZL7_9BACT</name>
<gene>
    <name evidence="5" type="ORF">ENJ67_02805</name>
</gene>
<dbReference type="InterPro" id="IPR001845">
    <property type="entry name" value="HTH_ArsR_DNA-bd_dom"/>
</dbReference>
<evidence type="ECO:0000259" key="4">
    <source>
        <dbReference type="PROSITE" id="PS50987"/>
    </source>
</evidence>
<dbReference type="EMBL" id="DRNH01000151">
    <property type="protein sequence ID" value="HFB53642.1"/>
    <property type="molecule type" value="Genomic_DNA"/>
</dbReference>
<evidence type="ECO:0000256" key="3">
    <source>
        <dbReference type="ARBA" id="ARBA00023163"/>
    </source>
</evidence>
<keyword evidence="1" id="KW-0805">Transcription regulation</keyword>
<dbReference type="Proteomes" id="UP000886390">
    <property type="component" value="Unassembled WGS sequence"/>
</dbReference>
<dbReference type="InterPro" id="IPR036388">
    <property type="entry name" value="WH-like_DNA-bd_sf"/>
</dbReference>
<dbReference type="SMART" id="SM00418">
    <property type="entry name" value="HTH_ARSR"/>
    <property type="match status" value="1"/>
</dbReference>
<dbReference type="GO" id="GO:0003700">
    <property type="term" value="F:DNA-binding transcription factor activity"/>
    <property type="evidence" value="ECO:0007669"/>
    <property type="project" value="InterPro"/>
</dbReference>
<dbReference type="InterPro" id="IPR051011">
    <property type="entry name" value="Metal_resp_trans_reg"/>
</dbReference>
<dbReference type="SUPFAM" id="SSF46785">
    <property type="entry name" value="Winged helix' DNA-binding domain"/>
    <property type="match status" value="1"/>
</dbReference>
<dbReference type="PANTHER" id="PTHR43132:SF2">
    <property type="entry name" value="ARSENICAL RESISTANCE OPERON REPRESSOR ARSR-RELATED"/>
    <property type="match status" value="1"/>
</dbReference>
<feature type="domain" description="HTH arsR-type" evidence="4">
    <location>
        <begin position="1"/>
        <end position="100"/>
    </location>
</feature>
<protein>
    <submittedName>
        <fullName evidence="5">ArsR family transcriptional regulator</fullName>
    </submittedName>
</protein>
<keyword evidence="2" id="KW-0238">DNA-binding</keyword>
<reference evidence="5" key="1">
    <citation type="journal article" date="2020" name="mSystems">
        <title>Genome- and Community-Level Interaction Insights into Carbon Utilization and Element Cycling Functions of Hydrothermarchaeota in Hydrothermal Sediment.</title>
        <authorList>
            <person name="Zhou Z."/>
            <person name="Liu Y."/>
            <person name="Xu W."/>
            <person name="Pan J."/>
            <person name="Luo Z.H."/>
            <person name="Li M."/>
        </authorList>
    </citation>
    <scope>NUCLEOTIDE SEQUENCE [LARGE SCALE GENOMIC DNA]</scope>
    <source>
        <strain evidence="5">HyVt-507</strain>
    </source>
</reference>
<dbReference type="InterPro" id="IPR011991">
    <property type="entry name" value="ArsR-like_HTH"/>
</dbReference>
<evidence type="ECO:0000256" key="2">
    <source>
        <dbReference type="ARBA" id="ARBA00023125"/>
    </source>
</evidence>
<dbReference type="PROSITE" id="PS50987">
    <property type="entry name" value="HTH_ARSR_2"/>
    <property type="match status" value="1"/>
</dbReference>
<dbReference type="NCBIfam" id="NF033788">
    <property type="entry name" value="HTH_metalloreg"/>
    <property type="match status" value="1"/>
</dbReference>
<comment type="caution">
    <text evidence="5">The sequence shown here is derived from an EMBL/GenBank/DDBJ whole genome shotgun (WGS) entry which is preliminary data.</text>
</comment>
<evidence type="ECO:0000313" key="5">
    <source>
        <dbReference type="EMBL" id="HFB53642.1"/>
    </source>
</evidence>
<organism evidence="5">
    <name type="scientific">Sulfurimonas autotrophica</name>
    <dbReference type="NCBI Taxonomy" id="202747"/>
    <lineage>
        <taxon>Bacteria</taxon>
        <taxon>Pseudomonadati</taxon>
        <taxon>Campylobacterota</taxon>
        <taxon>Epsilonproteobacteria</taxon>
        <taxon>Campylobacterales</taxon>
        <taxon>Sulfurimonadaceae</taxon>
        <taxon>Sulfurimonas</taxon>
    </lineage>
</organism>
<dbReference type="Gene3D" id="1.10.10.10">
    <property type="entry name" value="Winged helix-like DNA-binding domain superfamily/Winged helix DNA-binding domain"/>
    <property type="match status" value="1"/>
</dbReference>